<dbReference type="SUPFAM" id="SSF56935">
    <property type="entry name" value="Porins"/>
    <property type="match status" value="1"/>
</dbReference>
<feature type="chain" id="PRO_5020272603" evidence="8">
    <location>
        <begin position="23"/>
        <end position="417"/>
    </location>
</feature>
<keyword evidence="5 8" id="KW-0732">Signal</keyword>
<feature type="signal peptide" evidence="8">
    <location>
        <begin position="1"/>
        <end position="22"/>
    </location>
</feature>
<evidence type="ECO:0000256" key="2">
    <source>
        <dbReference type="ARBA" id="ARBA00008163"/>
    </source>
</evidence>
<dbReference type="Pfam" id="PF03349">
    <property type="entry name" value="Toluene_X"/>
    <property type="match status" value="1"/>
</dbReference>
<gene>
    <name evidence="9" type="ORF">GHNINEIG_00062</name>
</gene>
<evidence type="ECO:0000256" key="6">
    <source>
        <dbReference type="ARBA" id="ARBA00023136"/>
    </source>
</evidence>
<keyword evidence="4" id="KW-0812">Transmembrane</keyword>
<keyword evidence="10" id="KW-1185">Reference proteome</keyword>
<evidence type="ECO:0000256" key="7">
    <source>
        <dbReference type="ARBA" id="ARBA00023237"/>
    </source>
</evidence>
<dbReference type="PANTHER" id="PTHR35093">
    <property type="entry name" value="OUTER MEMBRANE PROTEIN NMB0088-RELATED"/>
    <property type="match status" value="1"/>
</dbReference>
<evidence type="ECO:0000256" key="3">
    <source>
        <dbReference type="ARBA" id="ARBA00022452"/>
    </source>
</evidence>
<reference evidence="9 10" key="1">
    <citation type="submission" date="2018-08" db="EMBL/GenBank/DDBJ databases">
        <title>Horizontal acquisition of hydrogen conversion ability and other habitat adaptations in Hydrogenovibrio crunogenus strains.</title>
        <authorList>
            <person name="Gonnella G."/>
            <person name="Adam N."/>
            <person name="Perner M."/>
        </authorList>
    </citation>
    <scope>NUCLEOTIDE SEQUENCE [LARGE SCALE GENOMIC DNA]</scope>
    <source>
        <strain evidence="9 10">SP-41</strain>
    </source>
</reference>
<dbReference type="Gene3D" id="2.40.160.60">
    <property type="entry name" value="Outer membrane protein transport protein (OMPP1/FadL/TodX)"/>
    <property type="match status" value="1"/>
</dbReference>
<evidence type="ECO:0000313" key="10">
    <source>
        <dbReference type="Proteomes" id="UP000296201"/>
    </source>
</evidence>
<organism evidence="9 10">
    <name type="scientific">Hydrogenovibrio crunogenus</name>
    <dbReference type="NCBI Taxonomy" id="39765"/>
    <lineage>
        <taxon>Bacteria</taxon>
        <taxon>Pseudomonadati</taxon>
        <taxon>Pseudomonadota</taxon>
        <taxon>Gammaproteobacteria</taxon>
        <taxon>Thiotrichales</taxon>
        <taxon>Piscirickettsiaceae</taxon>
        <taxon>Hydrogenovibrio</taxon>
    </lineage>
</organism>
<proteinExistence type="inferred from homology"/>
<comment type="similarity">
    <text evidence="2">Belongs to the OmpP1/FadL family.</text>
</comment>
<dbReference type="Proteomes" id="UP000296201">
    <property type="component" value="Chromosome"/>
</dbReference>
<dbReference type="PANTHER" id="PTHR35093:SF3">
    <property type="entry name" value="LONG-CHAIN FATTY ACID TRANSPORT PROTEIN"/>
    <property type="match status" value="1"/>
</dbReference>
<sequence length="417" mass="45779" precursor="true">MRHVRINSLVGSLSLLSFSAMTQASGFALIEQSASGQGLSYAGAAASTEDASVMWFNPAGLTEVKGHELILGAHLINPKAKFTNEGSYLSVAANKIQGSDDDGATTGFVPNFYWKGQYKDYHLGLGINVPFGQHISYDDKWVGRYHATETDLKSYNINPAISRKLTDTLSFGVGLNAQYVDLTMEKKANLGSSTGSSGDGNVKIQADSWGYGYNFGLLWQPAQSTHVGLSYRSTVTQNAKGTIDYTPNFRTDGDISSTVNLPAMAVLSVKQSYGRKFELLAGATWTKWSDYGSLVIKDDAGQTLTDTRQDFKDSWRYSLGGIYQATDALKLRTGLAIDYTPVSNETHRSPRTPDSTRKWVSLGAGYQFNQRLNLDFAYSHLFADRSKVNYTTDDTHYLVGSYESSVDIVSAQLVWKY</sequence>
<dbReference type="EMBL" id="CP032096">
    <property type="protein sequence ID" value="QBZ82038.1"/>
    <property type="molecule type" value="Genomic_DNA"/>
</dbReference>
<accession>A0A4P7NWY8</accession>
<protein>
    <submittedName>
        <fullName evidence="9">47 kDa outer membrane protein</fullName>
    </submittedName>
</protein>
<dbReference type="OrthoDB" id="19849at2"/>
<dbReference type="AlphaFoldDB" id="A0A4P7NWY8"/>
<evidence type="ECO:0000256" key="4">
    <source>
        <dbReference type="ARBA" id="ARBA00022692"/>
    </source>
</evidence>
<evidence type="ECO:0000256" key="8">
    <source>
        <dbReference type="SAM" id="SignalP"/>
    </source>
</evidence>
<dbReference type="GO" id="GO:0009279">
    <property type="term" value="C:cell outer membrane"/>
    <property type="evidence" value="ECO:0007669"/>
    <property type="project" value="UniProtKB-SubCell"/>
</dbReference>
<evidence type="ECO:0000313" key="9">
    <source>
        <dbReference type="EMBL" id="QBZ82038.1"/>
    </source>
</evidence>
<comment type="subcellular location">
    <subcellularLocation>
        <location evidence="1">Cell outer membrane</location>
        <topology evidence="1">Multi-pass membrane protein</topology>
    </subcellularLocation>
</comment>
<name>A0A4P7NWY8_9GAMM</name>
<keyword evidence="7" id="KW-0998">Cell outer membrane</keyword>
<dbReference type="InterPro" id="IPR005017">
    <property type="entry name" value="OMPP1/FadL/TodX"/>
</dbReference>
<keyword evidence="6" id="KW-0472">Membrane</keyword>
<dbReference type="GO" id="GO:0015483">
    <property type="term" value="F:long-chain fatty acid transporting porin activity"/>
    <property type="evidence" value="ECO:0007669"/>
    <property type="project" value="TreeGrafter"/>
</dbReference>
<evidence type="ECO:0000256" key="1">
    <source>
        <dbReference type="ARBA" id="ARBA00004571"/>
    </source>
</evidence>
<evidence type="ECO:0000256" key="5">
    <source>
        <dbReference type="ARBA" id="ARBA00022729"/>
    </source>
</evidence>
<keyword evidence="3" id="KW-1134">Transmembrane beta strand</keyword>
<dbReference type="RefSeq" id="WP_135794799.1">
    <property type="nucleotide sequence ID" value="NZ_CP032096.1"/>
</dbReference>